<sequence>MDMINERKRKRRHDLDPHERAHELQQRQILERAKQSSILKMHFVLAFWPSLTENAMAL</sequence>
<dbReference type="Proteomes" id="UP001202328">
    <property type="component" value="Unassembled WGS sequence"/>
</dbReference>
<feature type="compositionally biased region" description="Basic and acidic residues" evidence="1">
    <location>
        <begin position="13"/>
        <end position="25"/>
    </location>
</feature>
<protein>
    <submittedName>
        <fullName evidence="2">Uncharacterized protein</fullName>
    </submittedName>
</protein>
<evidence type="ECO:0000313" key="3">
    <source>
        <dbReference type="Proteomes" id="UP001202328"/>
    </source>
</evidence>
<gene>
    <name evidence="2" type="ORF">MKW98_018852</name>
</gene>
<keyword evidence="3" id="KW-1185">Reference proteome</keyword>
<feature type="region of interest" description="Disordered" evidence="1">
    <location>
        <begin position="1"/>
        <end position="25"/>
    </location>
</feature>
<evidence type="ECO:0000256" key="1">
    <source>
        <dbReference type="SAM" id="MobiDB-lite"/>
    </source>
</evidence>
<dbReference type="AlphaFoldDB" id="A0AAD4TJW6"/>
<comment type="caution">
    <text evidence="2">The sequence shown here is derived from an EMBL/GenBank/DDBJ whole genome shotgun (WGS) entry which is preliminary data.</text>
</comment>
<dbReference type="EMBL" id="JAJJMB010000989">
    <property type="protein sequence ID" value="KAI3959752.1"/>
    <property type="molecule type" value="Genomic_DNA"/>
</dbReference>
<proteinExistence type="predicted"/>
<evidence type="ECO:0000313" key="2">
    <source>
        <dbReference type="EMBL" id="KAI3959752.1"/>
    </source>
</evidence>
<name>A0AAD4TJW6_9MAGN</name>
<accession>A0AAD4TJW6</accession>
<reference evidence="2" key="1">
    <citation type="submission" date="2022-04" db="EMBL/GenBank/DDBJ databases">
        <title>A functionally conserved STORR gene fusion in Papaver species that diverged 16.8 million years ago.</title>
        <authorList>
            <person name="Catania T."/>
        </authorList>
    </citation>
    <scope>NUCLEOTIDE SEQUENCE</scope>
    <source>
        <strain evidence="2">S-188037</strain>
    </source>
</reference>
<organism evidence="2 3">
    <name type="scientific">Papaver atlanticum</name>
    <dbReference type="NCBI Taxonomy" id="357466"/>
    <lineage>
        <taxon>Eukaryota</taxon>
        <taxon>Viridiplantae</taxon>
        <taxon>Streptophyta</taxon>
        <taxon>Embryophyta</taxon>
        <taxon>Tracheophyta</taxon>
        <taxon>Spermatophyta</taxon>
        <taxon>Magnoliopsida</taxon>
        <taxon>Ranunculales</taxon>
        <taxon>Papaveraceae</taxon>
        <taxon>Papaveroideae</taxon>
        <taxon>Papaver</taxon>
    </lineage>
</organism>